<dbReference type="Proteomes" id="UP000591131">
    <property type="component" value="Unassembled WGS sequence"/>
</dbReference>
<reference evidence="2 3" key="1">
    <citation type="submission" date="2020-04" db="EMBL/GenBank/DDBJ databases">
        <title>Perkinsus chesapeaki whole genome sequence.</title>
        <authorList>
            <person name="Bogema D.R."/>
        </authorList>
    </citation>
    <scope>NUCLEOTIDE SEQUENCE [LARGE SCALE GENOMIC DNA]</scope>
    <source>
        <strain evidence="2">ATCC PRA-425</strain>
    </source>
</reference>
<dbReference type="OrthoDB" id="8904098at2759"/>
<sequence>FWAVAAGEVFLLSTEYEIAFTFSPESLKAVASAVSLLFIAAAFGLSAVLFDLCAPWLPDFDPSNPSQVSHKGSHYEYFYLVLIALCAIGAVACLALIPYFKRVSEAKHQIEVDKTTNEKN</sequence>
<keyword evidence="1" id="KW-0472">Membrane</keyword>
<gene>
    <name evidence="2" type="ORF">FOL47_011234</name>
</gene>
<evidence type="ECO:0000313" key="2">
    <source>
        <dbReference type="EMBL" id="KAF4652165.1"/>
    </source>
</evidence>
<dbReference type="Gene3D" id="1.20.1250.20">
    <property type="entry name" value="MFS general substrate transporter like domains"/>
    <property type="match status" value="1"/>
</dbReference>
<name>A0A7J6KXV7_PERCH</name>
<evidence type="ECO:0000256" key="1">
    <source>
        <dbReference type="SAM" id="Phobius"/>
    </source>
</evidence>
<protein>
    <submittedName>
        <fullName evidence="2">Uncharacterized protein</fullName>
    </submittedName>
</protein>
<keyword evidence="3" id="KW-1185">Reference proteome</keyword>
<keyword evidence="1" id="KW-1133">Transmembrane helix</keyword>
<feature type="transmembrane region" description="Helical" evidence="1">
    <location>
        <begin position="77"/>
        <end position="100"/>
    </location>
</feature>
<dbReference type="EMBL" id="JAAPAO010000955">
    <property type="protein sequence ID" value="KAF4652165.1"/>
    <property type="molecule type" value="Genomic_DNA"/>
</dbReference>
<proteinExistence type="predicted"/>
<comment type="caution">
    <text evidence="2">The sequence shown here is derived from an EMBL/GenBank/DDBJ whole genome shotgun (WGS) entry which is preliminary data.</text>
</comment>
<dbReference type="AlphaFoldDB" id="A0A7J6KXV7"/>
<dbReference type="InterPro" id="IPR036259">
    <property type="entry name" value="MFS_trans_sf"/>
</dbReference>
<organism evidence="2 3">
    <name type="scientific">Perkinsus chesapeaki</name>
    <name type="common">Clam parasite</name>
    <name type="synonym">Perkinsus andrewsi</name>
    <dbReference type="NCBI Taxonomy" id="330153"/>
    <lineage>
        <taxon>Eukaryota</taxon>
        <taxon>Sar</taxon>
        <taxon>Alveolata</taxon>
        <taxon>Perkinsozoa</taxon>
        <taxon>Perkinsea</taxon>
        <taxon>Perkinsida</taxon>
        <taxon>Perkinsidae</taxon>
        <taxon>Perkinsus</taxon>
    </lineage>
</organism>
<accession>A0A7J6KXV7</accession>
<evidence type="ECO:0000313" key="3">
    <source>
        <dbReference type="Proteomes" id="UP000591131"/>
    </source>
</evidence>
<feature type="non-terminal residue" evidence="2">
    <location>
        <position position="1"/>
    </location>
</feature>
<dbReference type="SUPFAM" id="SSF103473">
    <property type="entry name" value="MFS general substrate transporter"/>
    <property type="match status" value="1"/>
</dbReference>
<keyword evidence="1" id="KW-0812">Transmembrane</keyword>
<feature type="transmembrane region" description="Helical" evidence="1">
    <location>
        <begin position="36"/>
        <end position="57"/>
    </location>
</feature>